<proteinExistence type="predicted"/>
<dbReference type="KEGG" id="llh:I41_21080"/>
<dbReference type="OrthoDB" id="270727at2"/>
<dbReference type="PANTHER" id="PTHR30093">
    <property type="entry name" value="GENERAL SECRETION PATHWAY PROTEIN G"/>
    <property type="match status" value="1"/>
</dbReference>
<evidence type="ECO:0000259" key="1">
    <source>
        <dbReference type="Pfam" id="PF07596"/>
    </source>
</evidence>
<protein>
    <recommendedName>
        <fullName evidence="1">DUF1559 domain-containing protein</fullName>
    </recommendedName>
</protein>
<dbReference type="Pfam" id="PF07596">
    <property type="entry name" value="SBP_bac_10"/>
    <property type="match status" value="1"/>
</dbReference>
<dbReference type="Proteomes" id="UP000317909">
    <property type="component" value="Chromosome"/>
</dbReference>
<dbReference type="RefSeq" id="WP_145436313.1">
    <property type="nucleotide sequence ID" value="NZ_CP036339.1"/>
</dbReference>
<dbReference type="AlphaFoldDB" id="A0A517TX30"/>
<dbReference type="PANTHER" id="PTHR30093:SF2">
    <property type="entry name" value="TYPE II SECRETION SYSTEM PROTEIN H"/>
    <property type="match status" value="1"/>
</dbReference>
<dbReference type="SUPFAM" id="SSF54523">
    <property type="entry name" value="Pili subunits"/>
    <property type="match status" value="1"/>
</dbReference>
<dbReference type="InterPro" id="IPR045584">
    <property type="entry name" value="Pilin-like"/>
</dbReference>
<gene>
    <name evidence="2" type="ORF">I41_21080</name>
</gene>
<feature type="domain" description="DUF1559" evidence="1">
    <location>
        <begin position="40"/>
        <end position="328"/>
    </location>
</feature>
<dbReference type="NCBIfam" id="TIGR04294">
    <property type="entry name" value="pre_pil_HX9DG"/>
    <property type="match status" value="1"/>
</dbReference>
<organism evidence="2 3">
    <name type="scientific">Lacipirellula limnantheis</name>
    <dbReference type="NCBI Taxonomy" id="2528024"/>
    <lineage>
        <taxon>Bacteria</taxon>
        <taxon>Pseudomonadati</taxon>
        <taxon>Planctomycetota</taxon>
        <taxon>Planctomycetia</taxon>
        <taxon>Pirellulales</taxon>
        <taxon>Lacipirellulaceae</taxon>
        <taxon>Lacipirellula</taxon>
    </lineage>
</organism>
<dbReference type="InterPro" id="IPR011453">
    <property type="entry name" value="DUF1559"/>
</dbReference>
<dbReference type="Gene3D" id="3.30.700.10">
    <property type="entry name" value="Glycoprotein, Type 4 Pilin"/>
    <property type="match status" value="1"/>
</dbReference>
<sequence length="346" mass="37854">MKHPSRDARRRPPVAFTLVELLVVIAIIGVLVALLLPAVQAAREAARRTQCSNNLRQFSLGCLTHEGANKRLPAGFTTMAAGGDTHHTWAAYVLPYLEQGAMFSNIDFKIASWQAWGNLGGGDKQYPQIPWLWTQLDMHLCPSDQPRNIHTGVPRSFAHGNYLANIGWPAAWPQIEASTADYEKRQEALVKNNASDPAQSGDLRGPFDKVFTPQNKGLPLKEITDGTSNTVMLGEVRQFPGNDGRGLLYLGSGLYNHYYTPNTASMDEMEFCNPNDKTGAINPSAPCSNTRGGFPRWTAQTSRSNHAGGVNVSFVDGRTTFITDGVDVSIWRRISTRAGGEVATEL</sequence>
<keyword evidence="3" id="KW-1185">Reference proteome</keyword>
<dbReference type="NCBIfam" id="TIGR02532">
    <property type="entry name" value="IV_pilin_GFxxxE"/>
    <property type="match status" value="1"/>
</dbReference>
<dbReference type="InterPro" id="IPR012902">
    <property type="entry name" value="N_methyl_site"/>
</dbReference>
<reference evidence="2 3" key="1">
    <citation type="submission" date="2019-02" db="EMBL/GenBank/DDBJ databases">
        <title>Deep-cultivation of Planctomycetes and their phenomic and genomic characterization uncovers novel biology.</title>
        <authorList>
            <person name="Wiegand S."/>
            <person name="Jogler M."/>
            <person name="Boedeker C."/>
            <person name="Pinto D."/>
            <person name="Vollmers J."/>
            <person name="Rivas-Marin E."/>
            <person name="Kohn T."/>
            <person name="Peeters S.H."/>
            <person name="Heuer A."/>
            <person name="Rast P."/>
            <person name="Oberbeckmann S."/>
            <person name="Bunk B."/>
            <person name="Jeske O."/>
            <person name="Meyerdierks A."/>
            <person name="Storesund J.E."/>
            <person name="Kallscheuer N."/>
            <person name="Luecker S."/>
            <person name="Lage O.M."/>
            <person name="Pohl T."/>
            <person name="Merkel B.J."/>
            <person name="Hornburger P."/>
            <person name="Mueller R.-W."/>
            <person name="Bruemmer F."/>
            <person name="Labrenz M."/>
            <person name="Spormann A.M."/>
            <person name="Op den Camp H."/>
            <person name="Overmann J."/>
            <person name="Amann R."/>
            <person name="Jetten M.S.M."/>
            <person name="Mascher T."/>
            <person name="Medema M.H."/>
            <person name="Devos D.P."/>
            <person name="Kaster A.-K."/>
            <person name="Ovreas L."/>
            <person name="Rohde M."/>
            <person name="Galperin M.Y."/>
            <person name="Jogler C."/>
        </authorList>
    </citation>
    <scope>NUCLEOTIDE SEQUENCE [LARGE SCALE GENOMIC DNA]</scope>
    <source>
        <strain evidence="2 3">I41</strain>
    </source>
</reference>
<dbReference type="InterPro" id="IPR027558">
    <property type="entry name" value="Pre_pil_HX9DG_C"/>
</dbReference>
<name>A0A517TX30_9BACT</name>
<evidence type="ECO:0000313" key="3">
    <source>
        <dbReference type="Proteomes" id="UP000317909"/>
    </source>
</evidence>
<accession>A0A517TX30</accession>
<dbReference type="EMBL" id="CP036339">
    <property type="protein sequence ID" value="QDT72923.1"/>
    <property type="molecule type" value="Genomic_DNA"/>
</dbReference>
<evidence type="ECO:0000313" key="2">
    <source>
        <dbReference type="EMBL" id="QDT72923.1"/>
    </source>
</evidence>